<evidence type="ECO:0000259" key="4">
    <source>
        <dbReference type="Pfam" id="PF13102"/>
    </source>
</evidence>
<evidence type="ECO:0000256" key="2">
    <source>
        <dbReference type="ARBA" id="ARBA00023172"/>
    </source>
</evidence>
<comment type="caution">
    <text evidence="6">The sequence shown here is derived from an EMBL/GenBank/DDBJ whole genome shotgun (WGS) entry which is preliminary data.</text>
</comment>
<reference evidence="7" key="1">
    <citation type="journal article" date="2019" name="Int. J. Syst. Evol. Microbiol.">
        <title>The Global Catalogue of Microorganisms (GCM) 10K type strain sequencing project: providing services to taxonomists for standard genome sequencing and annotation.</title>
        <authorList>
            <consortium name="The Broad Institute Genomics Platform"/>
            <consortium name="The Broad Institute Genome Sequencing Center for Infectious Disease"/>
            <person name="Wu L."/>
            <person name="Ma J."/>
        </authorList>
    </citation>
    <scope>NUCLEOTIDE SEQUENCE [LARGE SCALE GENOMIC DNA]</scope>
    <source>
        <strain evidence="7">KCTC 52344</strain>
    </source>
</reference>
<protein>
    <submittedName>
        <fullName evidence="6">Phage integrase SAM-like domain-containing protein</fullName>
    </submittedName>
</protein>
<keyword evidence="7" id="KW-1185">Reference proteome</keyword>
<name>A0ABW5JB40_9BACT</name>
<dbReference type="SUPFAM" id="SSF56349">
    <property type="entry name" value="DNA breaking-rejoining enzymes"/>
    <property type="match status" value="1"/>
</dbReference>
<dbReference type="Gene3D" id="1.10.150.130">
    <property type="match status" value="1"/>
</dbReference>
<dbReference type="Pfam" id="PF17293">
    <property type="entry name" value="Arm-DNA-bind_5"/>
    <property type="match status" value="1"/>
</dbReference>
<dbReference type="RefSeq" id="WP_340240752.1">
    <property type="nucleotide sequence ID" value="NZ_JBBEWC010000025.1"/>
</dbReference>
<dbReference type="InterPro" id="IPR010998">
    <property type="entry name" value="Integrase_recombinase_N"/>
</dbReference>
<dbReference type="InterPro" id="IPR013762">
    <property type="entry name" value="Integrase-like_cat_sf"/>
</dbReference>
<dbReference type="InterPro" id="IPR035386">
    <property type="entry name" value="Arm-DNA-bind_5"/>
</dbReference>
<accession>A0ABW5JB40</accession>
<feature type="domain" description="Phage integrase SAM-like" evidence="4">
    <location>
        <begin position="118"/>
        <end position="214"/>
    </location>
</feature>
<sequence>MNDFIINQVSYLQWVRGQSKSKNGEISVYITVTCNGQKSQFNTYVRGLEKHWNPKKKCFNGIENEPINAKLKLIVSALQKIELQLSASNQEVTAKSIIQAYTNKLESKVVKADKTPSLLKVVDAYLQRQNEYGSKKQTRKNHSTYKRHLIVFLKQIKRENLKCQDFDYDLAEEFKLFMHKNKSGTNHTNRVIGLVKRVLDFAVIKKYISNNHLTALRLKYDERLNTTSLDKETLQRLQDTVFSPRLQKIADIFLFMCGTGIDHCDYIRLTNDNYYLENGKHFIKQERQKSGSEADALMLSFAIRILEKYKSINELPQCSLTELNRELKELAKASGIYIRLTSKIARKTYANHLANVSGFSDENIAYFMGHKTTKHLKHYRKIKKNRVFNELAKIDTNLL</sequence>
<organism evidence="6 7">
    <name type="scientific">Emticicia soli</name>
    <dbReference type="NCBI Taxonomy" id="2027878"/>
    <lineage>
        <taxon>Bacteria</taxon>
        <taxon>Pseudomonadati</taxon>
        <taxon>Bacteroidota</taxon>
        <taxon>Cytophagia</taxon>
        <taxon>Cytophagales</taxon>
        <taxon>Leadbetterellaceae</taxon>
        <taxon>Emticicia</taxon>
    </lineage>
</organism>
<feature type="domain" description="Tyr recombinase" evidence="3">
    <location>
        <begin position="229"/>
        <end position="385"/>
    </location>
</feature>
<evidence type="ECO:0000313" key="7">
    <source>
        <dbReference type="Proteomes" id="UP001597510"/>
    </source>
</evidence>
<evidence type="ECO:0000259" key="3">
    <source>
        <dbReference type="Pfam" id="PF00589"/>
    </source>
</evidence>
<dbReference type="InterPro" id="IPR011010">
    <property type="entry name" value="DNA_brk_join_enz"/>
</dbReference>
<evidence type="ECO:0000256" key="1">
    <source>
        <dbReference type="ARBA" id="ARBA00023125"/>
    </source>
</evidence>
<gene>
    <name evidence="6" type="ORF">ACFSR2_20460</name>
</gene>
<dbReference type="EMBL" id="JBHULC010000032">
    <property type="protein sequence ID" value="MFD2523282.1"/>
    <property type="molecule type" value="Genomic_DNA"/>
</dbReference>
<dbReference type="InterPro" id="IPR002104">
    <property type="entry name" value="Integrase_catalytic"/>
</dbReference>
<proteinExistence type="predicted"/>
<evidence type="ECO:0000313" key="6">
    <source>
        <dbReference type="EMBL" id="MFD2523282.1"/>
    </source>
</evidence>
<dbReference type="InterPro" id="IPR025269">
    <property type="entry name" value="SAM-like_dom"/>
</dbReference>
<feature type="domain" description="Arm DNA-binding" evidence="5">
    <location>
        <begin position="18"/>
        <end position="97"/>
    </location>
</feature>
<dbReference type="Pfam" id="PF00589">
    <property type="entry name" value="Phage_integrase"/>
    <property type="match status" value="1"/>
</dbReference>
<dbReference type="Pfam" id="PF13102">
    <property type="entry name" value="Phage_int_SAM_5"/>
    <property type="match status" value="1"/>
</dbReference>
<dbReference type="Proteomes" id="UP001597510">
    <property type="component" value="Unassembled WGS sequence"/>
</dbReference>
<dbReference type="Gene3D" id="1.10.443.10">
    <property type="entry name" value="Intergrase catalytic core"/>
    <property type="match status" value="1"/>
</dbReference>
<evidence type="ECO:0000259" key="5">
    <source>
        <dbReference type="Pfam" id="PF17293"/>
    </source>
</evidence>
<keyword evidence="1" id="KW-0238">DNA-binding</keyword>
<keyword evidence="2" id="KW-0233">DNA recombination</keyword>